<evidence type="ECO:0000256" key="5">
    <source>
        <dbReference type="SAM" id="MobiDB-lite"/>
    </source>
</evidence>
<keyword evidence="4" id="KW-0539">Nucleus</keyword>
<dbReference type="Pfam" id="PF00172">
    <property type="entry name" value="Zn_clus"/>
    <property type="match status" value="1"/>
</dbReference>
<evidence type="ECO:0000259" key="6">
    <source>
        <dbReference type="PROSITE" id="PS50048"/>
    </source>
</evidence>
<dbReference type="InterPro" id="IPR007219">
    <property type="entry name" value="XnlR_reg_dom"/>
</dbReference>
<comment type="caution">
    <text evidence="7">The sequence shown here is derived from an EMBL/GenBank/DDBJ whole genome shotgun (WGS) entry which is preliminary data.</text>
</comment>
<proteinExistence type="predicted"/>
<dbReference type="PROSITE" id="PS00463">
    <property type="entry name" value="ZN2_CY6_FUNGAL_1"/>
    <property type="match status" value="1"/>
</dbReference>
<dbReference type="Proteomes" id="UP001642482">
    <property type="component" value="Unassembled WGS sequence"/>
</dbReference>
<evidence type="ECO:0000313" key="8">
    <source>
        <dbReference type="Proteomes" id="UP001642482"/>
    </source>
</evidence>
<evidence type="ECO:0000256" key="1">
    <source>
        <dbReference type="ARBA" id="ARBA00022723"/>
    </source>
</evidence>
<keyword evidence="1" id="KW-0479">Metal-binding</keyword>
<feature type="domain" description="Zn(2)-C6 fungal-type" evidence="6">
    <location>
        <begin position="42"/>
        <end position="74"/>
    </location>
</feature>
<accession>A0ABP0C225</accession>
<dbReference type="CDD" id="cd12148">
    <property type="entry name" value="fungal_TF_MHR"/>
    <property type="match status" value="1"/>
</dbReference>
<dbReference type="Pfam" id="PF04082">
    <property type="entry name" value="Fungal_trans"/>
    <property type="match status" value="1"/>
</dbReference>
<dbReference type="Gene3D" id="4.10.240.10">
    <property type="entry name" value="Zn(2)-C6 fungal-type DNA-binding domain"/>
    <property type="match status" value="1"/>
</dbReference>
<reference evidence="7 8" key="1">
    <citation type="submission" date="2024-01" db="EMBL/GenBank/DDBJ databases">
        <authorList>
            <person name="Allen C."/>
            <person name="Tagirdzhanova G."/>
        </authorList>
    </citation>
    <scope>NUCLEOTIDE SEQUENCE [LARGE SCALE GENOMIC DNA]</scope>
</reference>
<dbReference type="CDD" id="cd00067">
    <property type="entry name" value="GAL4"/>
    <property type="match status" value="1"/>
</dbReference>
<dbReference type="InterPro" id="IPR051127">
    <property type="entry name" value="Fungal_SecMet_Regulators"/>
</dbReference>
<evidence type="ECO:0000256" key="3">
    <source>
        <dbReference type="ARBA" id="ARBA00023163"/>
    </source>
</evidence>
<dbReference type="InterPro" id="IPR036864">
    <property type="entry name" value="Zn2-C6_fun-type_DNA-bd_sf"/>
</dbReference>
<feature type="region of interest" description="Disordered" evidence="5">
    <location>
        <begin position="1"/>
        <end position="33"/>
    </location>
</feature>
<dbReference type="EMBL" id="CAWUHD010000061">
    <property type="protein sequence ID" value="CAK7225661.1"/>
    <property type="molecule type" value="Genomic_DNA"/>
</dbReference>
<evidence type="ECO:0000313" key="7">
    <source>
        <dbReference type="EMBL" id="CAK7225661.1"/>
    </source>
</evidence>
<gene>
    <name evidence="7" type="ORF">SEUCBS140593_005980</name>
</gene>
<dbReference type="PROSITE" id="PS50048">
    <property type="entry name" value="ZN2_CY6_FUNGAL_2"/>
    <property type="match status" value="1"/>
</dbReference>
<feature type="compositionally biased region" description="Polar residues" evidence="5">
    <location>
        <begin position="1"/>
        <end position="25"/>
    </location>
</feature>
<dbReference type="SMART" id="SM00066">
    <property type="entry name" value="GAL4"/>
    <property type="match status" value="1"/>
</dbReference>
<dbReference type="PANTHER" id="PTHR47424">
    <property type="entry name" value="REGULATORY PROTEIN GAL4"/>
    <property type="match status" value="1"/>
</dbReference>
<dbReference type="SMART" id="SM00906">
    <property type="entry name" value="Fungal_trans"/>
    <property type="match status" value="1"/>
</dbReference>
<sequence>MSTLSTQTNLPMLSTPSGSISVSTNRKSRRVPAELRQRTENSCDRCKTRKHKCRRTADSERCYHCSKYGYECVVSKPRKPRLPPTAAAAAAASAAAGVLVDAYSARMEAMEELIKGLVPEADVTSLESLYRIGQGLGIPLTKSEGASLLTEDTSPSKDGKTTQADERLVDTPLATRTYASPPPLSPSLTATSTSAGDEALVHDRQGQRQYIGQASSYYFQIHLQTLVGAGHRANAGHMQLFGPNPVDKKELLLRQHNACPSSTCAIRDESTSQEVVELEPVHSHISSNNGRRLSAGRHGAVQPAATVAALAGMDLLSGSQATEVLSTVHAFFEHVDADFPVLHEATFLDTLENNMKSQSSIDRVWLCTLYCVLILGRRHTRSTDMHPPSENDEEDDDELWLWAQIEALLPTVLFTTSLASIQALLLASLHLHNTNSRDVCWTLTGAALRLGYAIGLHRPHLVDTDKTAAPPLLREMRKTIWWTLYAFEQLQVSSHDRPGAVRSRQLLPLQEKKRDGYRFAEHARRLILLLGRANAMPETIRINYGGPLAPAVALLRDLTRWHAALPPHLSVDARRQRPRRADCSNSVLIWLASACKTVTRLAQCAGG</sequence>
<dbReference type="SUPFAM" id="SSF57701">
    <property type="entry name" value="Zn2/Cys6 DNA-binding domain"/>
    <property type="match status" value="1"/>
</dbReference>
<evidence type="ECO:0000256" key="2">
    <source>
        <dbReference type="ARBA" id="ARBA00023015"/>
    </source>
</evidence>
<dbReference type="InterPro" id="IPR001138">
    <property type="entry name" value="Zn2Cys6_DnaBD"/>
</dbReference>
<organism evidence="7 8">
    <name type="scientific">Sporothrix eucalyptigena</name>
    <dbReference type="NCBI Taxonomy" id="1812306"/>
    <lineage>
        <taxon>Eukaryota</taxon>
        <taxon>Fungi</taxon>
        <taxon>Dikarya</taxon>
        <taxon>Ascomycota</taxon>
        <taxon>Pezizomycotina</taxon>
        <taxon>Sordariomycetes</taxon>
        <taxon>Sordariomycetidae</taxon>
        <taxon>Ophiostomatales</taxon>
        <taxon>Ophiostomataceae</taxon>
        <taxon>Sporothrix</taxon>
    </lineage>
</organism>
<keyword evidence="8" id="KW-1185">Reference proteome</keyword>
<keyword evidence="2" id="KW-0805">Transcription regulation</keyword>
<feature type="region of interest" description="Disordered" evidence="5">
    <location>
        <begin position="147"/>
        <end position="196"/>
    </location>
</feature>
<feature type="compositionally biased region" description="Low complexity" evidence="5">
    <location>
        <begin position="186"/>
        <end position="195"/>
    </location>
</feature>
<protein>
    <recommendedName>
        <fullName evidence="6">Zn(2)-C6 fungal-type domain-containing protein</fullName>
    </recommendedName>
</protein>
<feature type="compositionally biased region" description="Basic and acidic residues" evidence="5">
    <location>
        <begin position="154"/>
        <end position="169"/>
    </location>
</feature>
<evidence type="ECO:0000256" key="4">
    <source>
        <dbReference type="ARBA" id="ARBA00023242"/>
    </source>
</evidence>
<name>A0ABP0C225_9PEZI</name>
<dbReference type="PANTHER" id="PTHR47424:SF6">
    <property type="entry name" value="PROLINE UTILIZATION TRANS-ACTIVATOR"/>
    <property type="match status" value="1"/>
</dbReference>
<keyword evidence="3" id="KW-0804">Transcription</keyword>